<sequence>MKIVIAFIIWILCGQVYSETTTTSISVVENPNDVEEQNQQNIDSSVQDEFMCELCCSSFDTSRGMSIHMQKIHPHEVRKFCKVCNTGFSCSADLRTHTTTHKVKKSNSCKICSRTFKRSWCLERHQMTHVDKRPFSCEQCGKRFRDNWKLGVHKRIHFGEKPYLCEICGNQFYDSSGLRRHFTSHKDERSFRCEVCSKCFKEGSKLREHMIVHSKGEFFKCELCDKSYKYLKSLNRHMITHLFGGESHDQSDAGPSNSVTELTGYTEFHDEDEFSSPLGFNEDDLNKEAHLTQEFNGDNSITSVEDQLQWAALDQIPSTSTRDRPDVVVIGNDNLPDGRYIESACVSQMAFNEDIQNILSQMSRTASEIDGVFSCDADRMMAEVRQTVIEETVTLYRWNSDCESKDANKVFNNKWHLKTHQINHADERPFLCEQCGKRFRDNWKLGTHKRIHFGEKPYLCEICGKQFSDGSSLRRHIKFHKDQRSFSCEMCGKCFRESYRLTEHMNVHSKEKFFACELCDQSYKALSSLNRHMITHLFGGEFNSQFDPGPSNSVTELTGYTEFHDGEKASLPFGCNEDFATVSDAQQDVCVSRNINQVDPLTNSNHLDATIEVTTLPPDDDDVLNGHRHCRETLENYRMRIEVSRHCHETLVEHAERGAGEQDLDT</sequence>
<dbReference type="Proteomes" id="UP001239111">
    <property type="component" value="Chromosome 2"/>
</dbReference>
<organism evidence="1 2">
    <name type="scientific">Eretmocerus hayati</name>
    <dbReference type="NCBI Taxonomy" id="131215"/>
    <lineage>
        <taxon>Eukaryota</taxon>
        <taxon>Metazoa</taxon>
        <taxon>Ecdysozoa</taxon>
        <taxon>Arthropoda</taxon>
        <taxon>Hexapoda</taxon>
        <taxon>Insecta</taxon>
        <taxon>Pterygota</taxon>
        <taxon>Neoptera</taxon>
        <taxon>Endopterygota</taxon>
        <taxon>Hymenoptera</taxon>
        <taxon>Apocrita</taxon>
        <taxon>Proctotrupomorpha</taxon>
        <taxon>Chalcidoidea</taxon>
        <taxon>Aphelinidae</taxon>
        <taxon>Aphelininae</taxon>
        <taxon>Eretmocerus</taxon>
    </lineage>
</organism>
<dbReference type="EMBL" id="CM056742">
    <property type="protein sequence ID" value="KAJ8675306.1"/>
    <property type="molecule type" value="Genomic_DNA"/>
</dbReference>
<name>A0ACC2NVX7_9HYME</name>
<evidence type="ECO:0000313" key="2">
    <source>
        <dbReference type="Proteomes" id="UP001239111"/>
    </source>
</evidence>
<feature type="non-terminal residue" evidence="1">
    <location>
        <position position="1"/>
    </location>
</feature>
<keyword evidence="2" id="KW-1185">Reference proteome</keyword>
<reference evidence="1" key="1">
    <citation type="submission" date="2023-04" db="EMBL/GenBank/DDBJ databases">
        <title>A chromosome-level genome assembly of the parasitoid wasp Eretmocerus hayati.</title>
        <authorList>
            <person name="Zhong Y."/>
            <person name="Liu S."/>
            <person name="Liu Y."/>
        </authorList>
    </citation>
    <scope>NUCLEOTIDE SEQUENCE</scope>
    <source>
        <strain evidence="1">ZJU_SS_LIU_2023</strain>
    </source>
</reference>
<accession>A0ACC2NVX7</accession>
<gene>
    <name evidence="1" type="ORF">QAD02_011092</name>
</gene>
<protein>
    <submittedName>
        <fullName evidence="1">Uncharacterized protein</fullName>
    </submittedName>
</protein>
<proteinExistence type="predicted"/>
<evidence type="ECO:0000313" key="1">
    <source>
        <dbReference type="EMBL" id="KAJ8675306.1"/>
    </source>
</evidence>
<comment type="caution">
    <text evidence="1">The sequence shown here is derived from an EMBL/GenBank/DDBJ whole genome shotgun (WGS) entry which is preliminary data.</text>
</comment>